<name>A0A0E9RYK7_ANGAN</name>
<organism evidence="2">
    <name type="scientific">Anguilla anguilla</name>
    <name type="common">European freshwater eel</name>
    <name type="synonym">Muraena anguilla</name>
    <dbReference type="NCBI Taxonomy" id="7936"/>
    <lineage>
        <taxon>Eukaryota</taxon>
        <taxon>Metazoa</taxon>
        <taxon>Chordata</taxon>
        <taxon>Craniata</taxon>
        <taxon>Vertebrata</taxon>
        <taxon>Euteleostomi</taxon>
        <taxon>Actinopterygii</taxon>
        <taxon>Neopterygii</taxon>
        <taxon>Teleostei</taxon>
        <taxon>Anguilliformes</taxon>
        <taxon>Anguillidae</taxon>
        <taxon>Anguilla</taxon>
    </lineage>
</organism>
<evidence type="ECO:0000256" key="1">
    <source>
        <dbReference type="SAM" id="Phobius"/>
    </source>
</evidence>
<keyword evidence="1" id="KW-0812">Transmembrane</keyword>
<keyword evidence="1" id="KW-1133">Transmembrane helix</keyword>
<accession>A0A0E9RYK7</accession>
<feature type="transmembrane region" description="Helical" evidence="1">
    <location>
        <begin position="35"/>
        <end position="52"/>
    </location>
</feature>
<protein>
    <submittedName>
        <fullName evidence="2">Uncharacterized protein</fullName>
    </submittedName>
</protein>
<reference evidence="2" key="1">
    <citation type="submission" date="2014-11" db="EMBL/GenBank/DDBJ databases">
        <authorList>
            <person name="Amaro Gonzalez C."/>
        </authorList>
    </citation>
    <scope>NUCLEOTIDE SEQUENCE</scope>
</reference>
<evidence type="ECO:0000313" key="2">
    <source>
        <dbReference type="EMBL" id="JAH34299.1"/>
    </source>
</evidence>
<sequence>MMEEDDLVCEYDSTWEETGSDSEGKNSRWNTGYRVRAFLCIFVIILFLNNVFDSHYLYLVAYTV</sequence>
<dbReference type="EMBL" id="GBXM01074278">
    <property type="protein sequence ID" value="JAH34299.1"/>
    <property type="molecule type" value="Transcribed_RNA"/>
</dbReference>
<keyword evidence="1" id="KW-0472">Membrane</keyword>
<dbReference type="AlphaFoldDB" id="A0A0E9RYK7"/>
<reference evidence="2" key="2">
    <citation type="journal article" date="2015" name="Fish Shellfish Immunol.">
        <title>Early steps in the European eel (Anguilla anguilla)-Vibrio vulnificus interaction in the gills: Role of the RtxA13 toxin.</title>
        <authorList>
            <person name="Callol A."/>
            <person name="Pajuelo D."/>
            <person name="Ebbesson L."/>
            <person name="Teles M."/>
            <person name="MacKenzie S."/>
            <person name="Amaro C."/>
        </authorList>
    </citation>
    <scope>NUCLEOTIDE SEQUENCE</scope>
</reference>
<proteinExistence type="predicted"/>